<name>A0A1I7XES9_HETBA</name>
<dbReference type="WBParaSite" id="Hba_16224">
    <property type="protein sequence ID" value="Hba_16224"/>
    <property type="gene ID" value="Hba_16224"/>
</dbReference>
<proteinExistence type="predicted"/>
<evidence type="ECO:0000313" key="2">
    <source>
        <dbReference type="WBParaSite" id="Hba_16224"/>
    </source>
</evidence>
<keyword evidence="1" id="KW-1185">Reference proteome</keyword>
<dbReference type="AlphaFoldDB" id="A0A1I7XES9"/>
<accession>A0A1I7XES9</accession>
<evidence type="ECO:0000313" key="1">
    <source>
        <dbReference type="Proteomes" id="UP000095283"/>
    </source>
</evidence>
<organism evidence="1 2">
    <name type="scientific">Heterorhabditis bacteriophora</name>
    <name type="common">Entomopathogenic nematode worm</name>
    <dbReference type="NCBI Taxonomy" id="37862"/>
    <lineage>
        <taxon>Eukaryota</taxon>
        <taxon>Metazoa</taxon>
        <taxon>Ecdysozoa</taxon>
        <taxon>Nematoda</taxon>
        <taxon>Chromadorea</taxon>
        <taxon>Rhabditida</taxon>
        <taxon>Rhabditina</taxon>
        <taxon>Rhabditomorpha</taxon>
        <taxon>Strongyloidea</taxon>
        <taxon>Heterorhabditidae</taxon>
        <taxon>Heterorhabditis</taxon>
    </lineage>
</organism>
<reference evidence="2" key="1">
    <citation type="submission" date="2016-11" db="UniProtKB">
        <authorList>
            <consortium name="WormBaseParasite"/>
        </authorList>
    </citation>
    <scope>IDENTIFICATION</scope>
</reference>
<dbReference type="Proteomes" id="UP000095283">
    <property type="component" value="Unplaced"/>
</dbReference>
<sequence>MPMHDTFTSREIRDYDSNRRFAAPIAVVCIEQQADYDCDPVSRPLDTKEDLTLTIEIYIITI</sequence>
<protein>
    <submittedName>
        <fullName evidence="2">Uma2 domain-containing protein</fullName>
    </submittedName>
</protein>